<dbReference type="GO" id="GO:0005524">
    <property type="term" value="F:ATP binding"/>
    <property type="evidence" value="ECO:0007669"/>
    <property type="project" value="UniProtKB-KW"/>
</dbReference>
<feature type="transmembrane region" description="Helical" evidence="9">
    <location>
        <begin position="267"/>
        <end position="287"/>
    </location>
</feature>
<evidence type="ECO:0000256" key="1">
    <source>
        <dbReference type="ARBA" id="ARBA00004651"/>
    </source>
</evidence>
<dbReference type="RefSeq" id="WP_002262898.1">
    <property type="nucleotide sequence ID" value="NC_004350.2"/>
</dbReference>
<dbReference type="EMBL" id="AE014133">
    <property type="protein sequence ID" value="AAN58617.1"/>
    <property type="molecule type" value="Genomic_DNA"/>
</dbReference>
<dbReference type="AlphaFoldDB" id="Q8DUL5"/>
<keyword evidence="2" id="KW-0813">Transport</keyword>
<reference evidence="12 13" key="1">
    <citation type="journal article" date="2002" name="Proc. Natl. Acad. Sci. U.S.A.">
        <title>Genome sequence of Streptococcus mutans UA159, a cariogenic dental pathogen.</title>
        <authorList>
            <person name="Ajdic D."/>
            <person name="McShan W.M."/>
            <person name="McLaughlin R.E."/>
            <person name="Savic G."/>
            <person name="Chang J."/>
            <person name="Carson M.B."/>
            <person name="Primeaux C."/>
            <person name="Tian R."/>
            <person name="Kenton S."/>
            <person name="Jia H."/>
            <person name="Lin S."/>
            <person name="Qian Y."/>
            <person name="Li S."/>
            <person name="Zhu H."/>
            <person name="Najar F."/>
            <person name="Lai H."/>
            <person name="White J."/>
            <person name="Roe B.A."/>
            <person name="Ferretti J.J."/>
        </authorList>
    </citation>
    <scope>NUCLEOTIDE SEQUENCE [LARGE SCALE GENOMIC DNA]</scope>
    <source>
        <strain evidence="13">ATCC 700610 / UA159</strain>
    </source>
</reference>
<protein>
    <submittedName>
        <fullName evidence="12">ABC transporter, ATP-binding protein</fullName>
    </submittedName>
</protein>
<dbReference type="FunFam" id="1.20.1560.10:FF:000011">
    <property type="entry name" value="Multidrug ABC transporter ATP-binding protein"/>
    <property type="match status" value="1"/>
</dbReference>
<dbReference type="CDD" id="cd03254">
    <property type="entry name" value="ABCC_Glucan_exporter_like"/>
    <property type="match status" value="1"/>
</dbReference>
<evidence type="ECO:0000256" key="8">
    <source>
        <dbReference type="ARBA" id="ARBA00023136"/>
    </source>
</evidence>
<name>Q8DUL5_STRMU</name>
<dbReference type="InterPro" id="IPR036640">
    <property type="entry name" value="ABC1_TM_sf"/>
</dbReference>
<proteinExistence type="predicted"/>
<keyword evidence="7 9" id="KW-1133">Transmembrane helix</keyword>
<evidence type="ECO:0000256" key="2">
    <source>
        <dbReference type="ARBA" id="ARBA00022448"/>
    </source>
</evidence>
<evidence type="ECO:0000256" key="9">
    <source>
        <dbReference type="SAM" id="Phobius"/>
    </source>
</evidence>
<feature type="domain" description="ABC transmembrane type-1" evidence="11">
    <location>
        <begin position="22"/>
        <end position="316"/>
    </location>
</feature>
<keyword evidence="8 9" id="KW-0472">Membrane</keyword>
<evidence type="ECO:0000259" key="11">
    <source>
        <dbReference type="PROSITE" id="PS50929"/>
    </source>
</evidence>
<dbReference type="Proteomes" id="UP000002512">
    <property type="component" value="Chromosome"/>
</dbReference>
<dbReference type="GO" id="GO:0016887">
    <property type="term" value="F:ATP hydrolysis activity"/>
    <property type="evidence" value="ECO:0007669"/>
    <property type="project" value="InterPro"/>
</dbReference>
<evidence type="ECO:0000256" key="4">
    <source>
        <dbReference type="ARBA" id="ARBA00022692"/>
    </source>
</evidence>
<dbReference type="Pfam" id="PF00664">
    <property type="entry name" value="ABC_membrane"/>
    <property type="match status" value="1"/>
</dbReference>
<dbReference type="InterPro" id="IPR003439">
    <property type="entry name" value="ABC_transporter-like_ATP-bd"/>
</dbReference>
<evidence type="ECO:0000256" key="3">
    <source>
        <dbReference type="ARBA" id="ARBA00022475"/>
    </source>
</evidence>
<gene>
    <name evidence="12" type="ordered locus">SMU_906</name>
</gene>
<evidence type="ECO:0000313" key="12">
    <source>
        <dbReference type="EMBL" id="AAN58617.1"/>
    </source>
</evidence>
<dbReference type="eggNOG" id="COG1132">
    <property type="taxonomic scope" value="Bacteria"/>
</dbReference>
<feature type="transmembrane region" description="Helical" evidence="9">
    <location>
        <begin position="174"/>
        <end position="192"/>
    </location>
</feature>
<dbReference type="PROSITE" id="PS50893">
    <property type="entry name" value="ABC_TRANSPORTER_2"/>
    <property type="match status" value="1"/>
</dbReference>
<dbReference type="SUPFAM" id="SSF90123">
    <property type="entry name" value="ABC transporter transmembrane region"/>
    <property type="match status" value="1"/>
</dbReference>
<feature type="transmembrane region" description="Helical" evidence="9">
    <location>
        <begin position="21"/>
        <end position="46"/>
    </location>
</feature>
<dbReference type="PROSITE" id="PS00211">
    <property type="entry name" value="ABC_TRANSPORTER_1"/>
    <property type="match status" value="1"/>
</dbReference>
<keyword evidence="6 12" id="KW-0067">ATP-binding</keyword>
<dbReference type="InterPro" id="IPR039421">
    <property type="entry name" value="Type_1_exporter"/>
</dbReference>
<dbReference type="PANTHER" id="PTHR43394">
    <property type="entry name" value="ATP-DEPENDENT PERMEASE MDL1, MITOCHONDRIAL"/>
    <property type="match status" value="1"/>
</dbReference>
<evidence type="ECO:0000313" key="13">
    <source>
        <dbReference type="Proteomes" id="UP000002512"/>
    </source>
</evidence>
<dbReference type="CDD" id="cd18547">
    <property type="entry name" value="ABC_6TM_Tm288_like"/>
    <property type="match status" value="1"/>
</dbReference>
<dbReference type="InterPro" id="IPR017871">
    <property type="entry name" value="ABC_transporter-like_CS"/>
</dbReference>
<dbReference type="PhylomeDB" id="Q8DUL5"/>
<dbReference type="PATRIC" id="fig|210007.7.peg.811"/>
<feature type="domain" description="ABC transporter" evidence="10">
    <location>
        <begin position="349"/>
        <end position="583"/>
    </location>
</feature>
<dbReference type="GO" id="GO:0015421">
    <property type="term" value="F:ABC-type oligopeptide transporter activity"/>
    <property type="evidence" value="ECO:0007669"/>
    <property type="project" value="TreeGrafter"/>
</dbReference>
<dbReference type="KEGG" id="smu:SMU_906"/>
<dbReference type="OrthoDB" id="9770415at2"/>
<feature type="transmembrane region" description="Helical" evidence="9">
    <location>
        <begin position="149"/>
        <end position="168"/>
    </location>
</feature>
<feature type="transmembrane region" description="Helical" evidence="9">
    <location>
        <begin position="66"/>
        <end position="86"/>
    </location>
</feature>
<evidence type="ECO:0000256" key="7">
    <source>
        <dbReference type="ARBA" id="ARBA00022989"/>
    </source>
</evidence>
<dbReference type="PROSITE" id="PS50929">
    <property type="entry name" value="ABC_TM1F"/>
    <property type="match status" value="1"/>
</dbReference>
<dbReference type="InterPro" id="IPR003593">
    <property type="entry name" value="AAA+_ATPase"/>
</dbReference>
<evidence type="ECO:0000259" key="10">
    <source>
        <dbReference type="PROSITE" id="PS50893"/>
    </source>
</evidence>
<keyword evidence="3" id="KW-1003">Cell membrane</keyword>
<dbReference type="STRING" id="210007.SMU_906"/>
<dbReference type="SMART" id="SM00382">
    <property type="entry name" value="AAA"/>
    <property type="match status" value="1"/>
</dbReference>
<dbReference type="Pfam" id="PF00005">
    <property type="entry name" value="ABC_tran"/>
    <property type="match status" value="1"/>
</dbReference>
<dbReference type="InterPro" id="IPR027417">
    <property type="entry name" value="P-loop_NTPase"/>
</dbReference>
<dbReference type="PANTHER" id="PTHR43394:SF1">
    <property type="entry name" value="ATP-BINDING CASSETTE SUB-FAMILY B MEMBER 10, MITOCHONDRIAL"/>
    <property type="match status" value="1"/>
</dbReference>
<dbReference type="InterPro" id="IPR011527">
    <property type="entry name" value="ABC1_TM_dom"/>
</dbReference>
<dbReference type="Gene3D" id="1.20.1560.10">
    <property type="entry name" value="ABC transporter type 1, transmembrane domain"/>
    <property type="match status" value="1"/>
</dbReference>
<organism evidence="12 13">
    <name type="scientific">Streptococcus mutans serotype c (strain ATCC 700610 / UA159)</name>
    <dbReference type="NCBI Taxonomy" id="210007"/>
    <lineage>
        <taxon>Bacteria</taxon>
        <taxon>Bacillati</taxon>
        <taxon>Bacillota</taxon>
        <taxon>Bacilli</taxon>
        <taxon>Lactobacillales</taxon>
        <taxon>Streptococcaceae</taxon>
        <taxon>Streptococcus</taxon>
    </lineage>
</organism>
<dbReference type="HOGENOM" id="CLU_000604_84_4_9"/>
<keyword evidence="13" id="KW-1185">Reference proteome</keyword>
<dbReference type="GO" id="GO:0005886">
    <property type="term" value="C:plasma membrane"/>
    <property type="evidence" value="ECO:0007669"/>
    <property type="project" value="UniProtKB-SubCell"/>
</dbReference>
<keyword evidence="5" id="KW-0547">Nucleotide-binding</keyword>
<comment type="subcellular location">
    <subcellularLocation>
        <location evidence="1">Cell membrane</location>
        <topology evidence="1">Multi-pass membrane protein</topology>
    </subcellularLocation>
</comment>
<dbReference type="SUPFAM" id="SSF52540">
    <property type="entry name" value="P-loop containing nucleoside triphosphate hydrolases"/>
    <property type="match status" value="1"/>
</dbReference>
<sequence>MKKKTVFLRLWYYLKTYKGSLFLAIFLKILSSVMNVLEPFILGLVMTELTANLIDMARGVQGAHLNIRYITMILFLYFLRGLLYSIGSYGSNYFMTNAVQKSIYDLRHDLSEKINKIPVSYFDKHQFGDMLGRFTNDVETVSNALQQSFLQIINAFLTIILVVVMVLYLNLTLAAIILVCIPLTYFSSHFILRKSQPYFKKQANALGDMNSFVQENLTGFNVIKLYGREEISAETFRTITENLRDVGFKASFISGIMMPVLNAISDLAYLIVALVGGLQVLAGRLTIGNMQAFVQYIWQINQPIQTITQLSSVLQSAKSSLERIFEVLDETDEVNQVKEKLEHDLTGQVTFHNVAFQYTEDKPLIRHFDLDVKPGQMIAVVGPTGAGKTTLINLLMRFYDVTQGAITVDNHDIRNLSRQEYRKQFGMVLQDAWLYEGTIKDNLRFGNLQASDEEIVEAAKAANVDHFIRTLPDGYNMEVNQESNNISLGQKQLLTIARALLADPKILILDEATSSVDTRLELLIQKAMSKLMEGRTSFVIAHRLSTIQEADKILVLKDGQIIEQGNHQSLLADKGFYYDLYMSQFSAKTN</sequence>
<evidence type="ECO:0000256" key="5">
    <source>
        <dbReference type="ARBA" id="ARBA00022741"/>
    </source>
</evidence>
<evidence type="ECO:0000256" key="6">
    <source>
        <dbReference type="ARBA" id="ARBA00022840"/>
    </source>
</evidence>
<accession>Q8DUL5</accession>
<dbReference type="FunFam" id="3.40.50.300:FF:000287">
    <property type="entry name" value="Multidrug ABC transporter ATP-binding protein"/>
    <property type="match status" value="1"/>
</dbReference>
<dbReference type="Gene3D" id="3.40.50.300">
    <property type="entry name" value="P-loop containing nucleotide triphosphate hydrolases"/>
    <property type="match status" value="1"/>
</dbReference>
<keyword evidence="4 9" id="KW-0812">Transmembrane</keyword>